<dbReference type="InterPro" id="IPR000326">
    <property type="entry name" value="PAP2/HPO"/>
</dbReference>
<dbReference type="Pfam" id="PF01569">
    <property type="entry name" value="PAP2"/>
    <property type="match status" value="1"/>
</dbReference>
<dbReference type="Proteomes" id="UP001606300">
    <property type="component" value="Unassembled WGS sequence"/>
</dbReference>
<accession>A0ABW7EMD0</accession>
<protein>
    <submittedName>
        <fullName evidence="4">Phosphatase PAP2 family protein</fullName>
    </submittedName>
</protein>
<keyword evidence="5" id="KW-1185">Reference proteome</keyword>
<evidence type="ECO:0000313" key="4">
    <source>
        <dbReference type="EMBL" id="MFG6414591.1"/>
    </source>
</evidence>
<reference evidence="4 5" key="1">
    <citation type="submission" date="2024-09" db="EMBL/GenBank/DDBJ databases">
        <title>Novel species of the genus Pelomonas and Roseateles isolated from streams.</title>
        <authorList>
            <person name="Lu H."/>
        </authorList>
    </citation>
    <scope>NUCLEOTIDE SEQUENCE [LARGE SCALE GENOMIC DNA]</scope>
    <source>
        <strain evidence="4 5">DC23W</strain>
    </source>
</reference>
<dbReference type="EMBL" id="JBIGHY010000003">
    <property type="protein sequence ID" value="MFG6414591.1"/>
    <property type="molecule type" value="Genomic_DNA"/>
</dbReference>
<dbReference type="Pfam" id="PF17897">
    <property type="entry name" value="VCPO_N"/>
    <property type="match status" value="1"/>
</dbReference>
<dbReference type="SUPFAM" id="SSF48317">
    <property type="entry name" value="Acid phosphatase/Vanadium-dependent haloperoxidase"/>
    <property type="match status" value="1"/>
</dbReference>
<dbReference type="PANTHER" id="PTHR34599:SF1">
    <property type="entry name" value="PHOSPHATIDIC ACID PHOSPHATASE TYPE 2_HALOPEROXIDASE DOMAIN-CONTAINING PROTEIN"/>
    <property type="match status" value="1"/>
</dbReference>
<comment type="caution">
    <text evidence="4">The sequence shown here is derived from an EMBL/GenBank/DDBJ whole genome shotgun (WGS) entry which is preliminary data.</text>
</comment>
<evidence type="ECO:0000259" key="2">
    <source>
        <dbReference type="Pfam" id="PF01569"/>
    </source>
</evidence>
<dbReference type="InterPro" id="IPR041067">
    <property type="entry name" value="VCPO_N"/>
</dbReference>
<proteinExistence type="predicted"/>
<dbReference type="PANTHER" id="PTHR34599">
    <property type="entry name" value="PEROXIDASE-RELATED"/>
    <property type="match status" value="1"/>
</dbReference>
<evidence type="ECO:0000259" key="3">
    <source>
        <dbReference type="Pfam" id="PF17897"/>
    </source>
</evidence>
<dbReference type="CDD" id="cd03398">
    <property type="entry name" value="PAP2_haloperoxidase"/>
    <property type="match status" value="1"/>
</dbReference>
<dbReference type="Gene3D" id="1.10.606.10">
    <property type="entry name" value="Vanadium-containing Chloroperoxidase, domain 2"/>
    <property type="match status" value="1"/>
</dbReference>
<dbReference type="Gene3D" id="1.20.144.10">
    <property type="entry name" value="Phosphatidic acid phosphatase type 2/haloperoxidase"/>
    <property type="match status" value="1"/>
</dbReference>
<feature type="region of interest" description="Disordered" evidence="1">
    <location>
        <begin position="187"/>
        <end position="211"/>
    </location>
</feature>
<sequence>MPASARPLTLPSLIASASSPTGVTMLNLPPLQETPGLNDYAVLYWNHVGLQMNRITHSLGGPQGGPTMSSRALGLLHLAMHDAYLGWLGSTTPSPYLPVGERPAPPAGADAADADAALTGAALHVLDALYANAAGAGISLVARDTLTSSLNGMVSAYLPRVDVLSPAHCYGSAVAVAVMKRLAVQPGEPGADQGRYEPRHERSYFSDEPINPLRQVLLDPNDPSRGTRSRRVYHGPYYGETARTFAVHDAAGHQLQPPPYDKERKAGGVTAPAAAAEYVAAVEEVKALGGARGQPGTTRTPDQTVAGVYWAYDGANLIGTPPRLYNQIVREIAWARRDPAATPAARAANTAAFVRLFALCNVAMADAGKFSWKEKYRWDFWRPLTGVREHDTAGNPIRVGDPFWVSLGAPDTNTNRISFKPPFPAYPSGHATFGAACFQMVRLFYKQGVAGFDPTQAGFDPNKVDDIEFTFVSEELNGVSRDLYAPHDPALPLDEQPGTVRTRIERSFPSLWSAIFENAFSRIYLGVHWRFDAAAAADIKQPGTEQNKPAHEIVYSEVWTAPRGAAGPFPTGGVPLGLGIANDIWRHGLTPPVDDKPAGGASSEVKHSNTTRG</sequence>
<feature type="region of interest" description="Disordered" evidence="1">
    <location>
        <begin position="589"/>
        <end position="613"/>
    </location>
</feature>
<gene>
    <name evidence="4" type="ORF">ACG02S_11860</name>
</gene>
<feature type="domain" description="Phosphatidic acid phosphatase type 2/haloperoxidase" evidence="2">
    <location>
        <begin position="402"/>
        <end position="537"/>
    </location>
</feature>
<dbReference type="InterPro" id="IPR016119">
    <property type="entry name" value="Br/Cl_peroxidase_C"/>
</dbReference>
<feature type="domain" description="Vanadium chloroperoxidase N-terminal" evidence="3">
    <location>
        <begin position="28"/>
        <end position="243"/>
    </location>
</feature>
<organism evidence="4 5">
    <name type="scientific">Pelomonas dachongensis</name>
    <dbReference type="NCBI Taxonomy" id="3299029"/>
    <lineage>
        <taxon>Bacteria</taxon>
        <taxon>Pseudomonadati</taxon>
        <taxon>Pseudomonadota</taxon>
        <taxon>Betaproteobacteria</taxon>
        <taxon>Burkholderiales</taxon>
        <taxon>Sphaerotilaceae</taxon>
        <taxon>Roseateles</taxon>
    </lineage>
</organism>
<evidence type="ECO:0000313" key="5">
    <source>
        <dbReference type="Proteomes" id="UP001606300"/>
    </source>
</evidence>
<dbReference type="InterPro" id="IPR036938">
    <property type="entry name" value="PAP2/HPO_sf"/>
</dbReference>
<feature type="compositionally biased region" description="Basic and acidic residues" evidence="1">
    <location>
        <begin position="194"/>
        <end position="205"/>
    </location>
</feature>
<evidence type="ECO:0000256" key="1">
    <source>
        <dbReference type="SAM" id="MobiDB-lite"/>
    </source>
</evidence>
<name>A0ABW7EMD0_9BURK</name>
<dbReference type="InterPro" id="IPR052559">
    <property type="entry name" value="V-haloperoxidase"/>
</dbReference>